<reference evidence="4 5" key="1">
    <citation type="submission" date="2024-03" db="EMBL/GenBank/DDBJ databases">
        <title>Human intestinal bacterial collection.</title>
        <authorList>
            <person name="Pauvert C."/>
            <person name="Hitch T.C.A."/>
            <person name="Clavel T."/>
        </authorList>
    </citation>
    <scope>NUCLEOTIDE SEQUENCE [LARGE SCALE GENOMIC DNA]</scope>
    <source>
        <strain evidence="4 5">CLA-AP-H34</strain>
    </source>
</reference>
<keyword evidence="2" id="KW-0175">Coiled coil</keyword>
<comment type="similarity">
    <text evidence="1">Belongs to the TelA family.</text>
</comment>
<dbReference type="PIRSF" id="PIRSF026508">
    <property type="entry name" value="TelA"/>
    <property type="match status" value="1"/>
</dbReference>
<evidence type="ECO:0000313" key="4">
    <source>
        <dbReference type="EMBL" id="MEQ2455480.1"/>
    </source>
</evidence>
<dbReference type="EMBL" id="JBBMFT010000001">
    <property type="protein sequence ID" value="MEQ2455480.1"/>
    <property type="molecule type" value="Genomic_DNA"/>
</dbReference>
<gene>
    <name evidence="4" type="ORF">WMO45_03015</name>
</gene>
<evidence type="ECO:0000256" key="3">
    <source>
        <dbReference type="SAM" id="MobiDB-lite"/>
    </source>
</evidence>
<dbReference type="PANTHER" id="PTHR38432">
    <property type="entry name" value="TELA-LIKE PROTEIN SAOUHSC_01408"/>
    <property type="match status" value="1"/>
</dbReference>
<evidence type="ECO:0000313" key="5">
    <source>
        <dbReference type="Proteomes" id="UP001440599"/>
    </source>
</evidence>
<dbReference type="RefSeq" id="WP_349139169.1">
    <property type="nucleotide sequence ID" value="NZ_JBBMFT010000001.1"/>
</dbReference>
<protein>
    <submittedName>
        <fullName evidence="4">Toxic anion resistance protein</fullName>
    </submittedName>
</protein>
<feature type="coiled-coil region" evidence="2">
    <location>
        <begin position="118"/>
        <end position="152"/>
    </location>
</feature>
<name>A0ABV1ELK8_9FIRM</name>
<dbReference type="InterPro" id="IPR008863">
    <property type="entry name" value="Toxic_anion-R_TelA"/>
</dbReference>
<organism evidence="4 5">
    <name type="scientific">Flavonifractor hominis</name>
    <dbReference type="NCBI Taxonomy" id="3133178"/>
    <lineage>
        <taxon>Bacteria</taxon>
        <taxon>Bacillati</taxon>
        <taxon>Bacillota</taxon>
        <taxon>Clostridia</taxon>
        <taxon>Eubacteriales</taxon>
        <taxon>Oscillospiraceae</taxon>
        <taxon>Flavonifractor</taxon>
    </lineage>
</organism>
<keyword evidence="5" id="KW-1185">Reference proteome</keyword>
<sequence length="356" mass="40220">METPQELLDLSAQRNELARSLEGSQDLDRLVSQIYLDDPSTILSFGADAAKEISRCSDTILHSVSMGRTSDPTPLLTDLSALMGQFDVDEIAGEERRGFLGRLLGGGKETVEQVLVRYRTLGDEVDRIYIRLKQLEAELEQTNRQLEEIFTANLAYYKELVRYILAGEEGLRQVDAYLEQKRQEAAAHPGDHLLAMECTSVQQARNLLDQRVQDLRIAEVVAMQALPMVKSMEYTNLNLMRKLNSAFLVTLPVFKQALTQAVLLKRQRLQRESLRALEERTGALAERSAQSAAALAGVAREEPSTVSADTLTASRRTILEGIDQTRKLQQERQENQREGAQELSRRQEEYQARLRM</sequence>
<dbReference type="Pfam" id="PF05816">
    <property type="entry name" value="TelA"/>
    <property type="match status" value="1"/>
</dbReference>
<evidence type="ECO:0000256" key="1">
    <source>
        <dbReference type="PIRNR" id="PIRNR026508"/>
    </source>
</evidence>
<feature type="region of interest" description="Disordered" evidence="3">
    <location>
        <begin position="329"/>
        <end position="356"/>
    </location>
</feature>
<evidence type="ECO:0000256" key="2">
    <source>
        <dbReference type="SAM" id="Coils"/>
    </source>
</evidence>
<comment type="caution">
    <text evidence="4">The sequence shown here is derived from an EMBL/GenBank/DDBJ whole genome shotgun (WGS) entry which is preliminary data.</text>
</comment>
<proteinExistence type="inferred from homology"/>
<dbReference type="PANTHER" id="PTHR38432:SF2">
    <property type="entry name" value="TELLURITE RESISTANCE PROTEIN"/>
    <property type="match status" value="1"/>
</dbReference>
<accession>A0ABV1ELK8</accession>
<dbReference type="Proteomes" id="UP001440599">
    <property type="component" value="Unassembled WGS sequence"/>
</dbReference>